<protein>
    <submittedName>
        <fullName evidence="1">Uncharacterized protein</fullName>
    </submittedName>
</protein>
<dbReference type="EMBL" id="CP033896">
    <property type="protein sequence ID" value="AZA12557.1"/>
    <property type="molecule type" value="Genomic_DNA"/>
</dbReference>
<name>A0A3G6J3G6_9CORY</name>
<dbReference type="AlphaFoldDB" id="A0A3G6J3G6"/>
<accession>A0A3G6J3G6</accession>
<reference evidence="1 2" key="1">
    <citation type="submission" date="2018-11" db="EMBL/GenBank/DDBJ databases">
        <authorList>
            <person name="Kleinhagauer T."/>
            <person name="Glaeser S.P."/>
            <person name="Spergser J."/>
            <person name="Ruckert C."/>
            <person name="Kaempfer P."/>
            <person name="Busse H.-J."/>
        </authorList>
    </citation>
    <scope>NUCLEOTIDE SEQUENCE [LARGE SCALE GENOMIC DNA]</scope>
    <source>
        <strain evidence="1 2">200CH</strain>
    </source>
</reference>
<evidence type="ECO:0000313" key="2">
    <source>
        <dbReference type="Proteomes" id="UP000269019"/>
    </source>
</evidence>
<dbReference type="Proteomes" id="UP000269019">
    <property type="component" value="Chromosome"/>
</dbReference>
<evidence type="ECO:0000313" key="1">
    <source>
        <dbReference type="EMBL" id="AZA12557.1"/>
    </source>
</evidence>
<keyword evidence="2" id="KW-1185">Reference proteome</keyword>
<sequence>MLHRVPHLFNNALGMILCIRDITSAPRVIPAQAGFLLSAPRAIAAPLCPSGETPLLWCPTWVMVLCSNRQGTDAKPSSHTGITQPAFLLPLFEHRTWGCQLLDALPGVDLHHEAFAIVFFTTLPCDLVCTRDQLQVPLISRNTIVALWCVRGCGVLRSYANSSQRMDWELLAVFLCGYVSIVAIFSVKDTPTIPMAGSSTTARWSPLRWTISSSGRSAFQPPSSAISA</sequence>
<proteinExistence type="predicted"/>
<gene>
    <name evidence="1" type="ORF">CCHOA_00640</name>
</gene>
<dbReference type="KEGG" id="ccho:CCHOA_00640"/>
<organism evidence="1 2">
    <name type="scientific">Corynebacterium choanae</name>
    <dbReference type="NCBI Taxonomy" id="1862358"/>
    <lineage>
        <taxon>Bacteria</taxon>
        <taxon>Bacillati</taxon>
        <taxon>Actinomycetota</taxon>
        <taxon>Actinomycetes</taxon>
        <taxon>Mycobacteriales</taxon>
        <taxon>Corynebacteriaceae</taxon>
        <taxon>Corynebacterium</taxon>
    </lineage>
</organism>